<dbReference type="Gramene" id="OB06G32220.1">
    <property type="protein sequence ID" value="OB06G32220.1"/>
    <property type="gene ID" value="OB06G32220"/>
</dbReference>
<dbReference type="AlphaFoldDB" id="J3MGS8"/>
<keyword evidence="2" id="KW-1185">Reference proteome</keyword>
<sequence length="130" mass="14563">MMIEVTLDRRASSPIRLIKEAKHEADGTQEAHEYGEHGVRVVGFSTVVVASIDEETVGQNHHPNSDQEPPQKPPCRLIHHPIGITSLHLLLHAHGSLEREHNHSGMHVCVIYNLCNAWMIPQKSYAVLCQ</sequence>
<dbReference type="EnsemblPlants" id="OB06G32220.1">
    <property type="protein sequence ID" value="OB06G32220.1"/>
    <property type="gene ID" value="OB06G32220"/>
</dbReference>
<organism evidence="1">
    <name type="scientific">Oryza brachyantha</name>
    <name type="common">malo sina</name>
    <dbReference type="NCBI Taxonomy" id="4533"/>
    <lineage>
        <taxon>Eukaryota</taxon>
        <taxon>Viridiplantae</taxon>
        <taxon>Streptophyta</taxon>
        <taxon>Embryophyta</taxon>
        <taxon>Tracheophyta</taxon>
        <taxon>Spermatophyta</taxon>
        <taxon>Magnoliopsida</taxon>
        <taxon>Liliopsida</taxon>
        <taxon>Poales</taxon>
        <taxon>Poaceae</taxon>
        <taxon>BOP clade</taxon>
        <taxon>Oryzoideae</taxon>
        <taxon>Oryzeae</taxon>
        <taxon>Oryzinae</taxon>
        <taxon>Oryza</taxon>
    </lineage>
</organism>
<reference evidence="1" key="2">
    <citation type="submission" date="2013-04" db="UniProtKB">
        <authorList>
            <consortium name="EnsemblPlants"/>
        </authorList>
    </citation>
    <scope>IDENTIFICATION</scope>
</reference>
<dbReference type="HOGENOM" id="CLU_1941351_0_0_1"/>
<accession>J3MGS8</accession>
<proteinExistence type="predicted"/>
<evidence type="ECO:0000313" key="1">
    <source>
        <dbReference type="EnsemblPlants" id="OB06G32220.1"/>
    </source>
</evidence>
<protein>
    <submittedName>
        <fullName evidence="1">Uncharacterized protein</fullName>
    </submittedName>
</protein>
<reference evidence="1" key="1">
    <citation type="journal article" date="2013" name="Nat. Commun.">
        <title>Whole-genome sequencing of Oryza brachyantha reveals mechanisms underlying Oryza genome evolution.</title>
        <authorList>
            <person name="Chen J."/>
            <person name="Huang Q."/>
            <person name="Gao D."/>
            <person name="Wang J."/>
            <person name="Lang Y."/>
            <person name="Liu T."/>
            <person name="Li B."/>
            <person name="Bai Z."/>
            <person name="Luis Goicoechea J."/>
            <person name="Liang C."/>
            <person name="Chen C."/>
            <person name="Zhang W."/>
            <person name="Sun S."/>
            <person name="Liao Y."/>
            <person name="Zhang X."/>
            <person name="Yang L."/>
            <person name="Song C."/>
            <person name="Wang M."/>
            <person name="Shi J."/>
            <person name="Liu G."/>
            <person name="Liu J."/>
            <person name="Zhou H."/>
            <person name="Zhou W."/>
            <person name="Yu Q."/>
            <person name="An N."/>
            <person name="Chen Y."/>
            <person name="Cai Q."/>
            <person name="Wang B."/>
            <person name="Liu B."/>
            <person name="Min J."/>
            <person name="Huang Y."/>
            <person name="Wu H."/>
            <person name="Li Z."/>
            <person name="Zhang Y."/>
            <person name="Yin Y."/>
            <person name="Song W."/>
            <person name="Jiang J."/>
            <person name="Jackson S.A."/>
            <person name="Wing R.A."/>
            <person name="Wang J."/>
            <person name="Chen M."/>
        </authorList>
    </citation>
    <scope>NUCLEOTIDE SEQUENCE [LARGE SCALE GENOMIC DNA]</scope>
    <source>
        <strain evidence="1">cv. IRGC 101232</strain>
    </source>
</reference>
<name>J3MGS8_ORYBR</name>
<evidence type="ECO:0000313" key="2">
    <source>
        <dbReference type="Proteomes" id="UP000006038"/>
    </source>
</evidence>
<dbReference type="Proteomes" id="UP000006038">
    <property type="component" value="Chromosome 6"/>
</dbReference>